<dbReference type="Gene3D" id="3.40.220.10">
    <property type="entry name" value="Leucine Aminopeptidase, subunit E, domain 1"/>
    <property type="match status" value="1"/>
</dbReference>
<dbReference type="InterPro" id="IPR043472">
    <property type="entry name" value="Macro_dom-like"/>
</dbReference>
<feature type="transmembrane region" description="Helical" evidence="2">
    <location>
        <begin position="64"/>
        <end position="87"/>
    </location>
</feature>
<dbReference type="RefSeq" id="WP_119098620.1">
    <property type="nucleotide sequence ID" value="NZ_QXMJ01000035.1"/>
</dbReference>
<dbReference type="EMBL" id="VCHX02000035">
    <property type="protein sequence ID" value="TPQ23896.1"/>
    <property type="molecule type" value="Genomic_DNA"/>
</dbReference>
<reference evidence="4 5" key="1">
    <citation type="submission" date="2019-06" db="EMBL/GenBank/DDBJ databases">
        <title>Streptomyces sporangiiformans sp. nov., a novel actinomycete isolated from soil in Mount Song.</title>
        <authorList>
            <person name="Han L."/>
        </authorList>
    </citation>
    <scope>NUCLEOTIDE SEQUENCE [LARGE SCALE GENOMIC DNA]</scope>
    <source>
        <strain evidence="4 5">NEAU-SSA 1</strain>
    </source>
</reference>
<dbReference type="InterPro" id="IPR002589">
    <property type="entry name" value="Macro_dom"/>
</dbReference>
<keyword evidence="2" id="KW-0812">Transmembrane</keyword>
<dbReference type="SUPFAM" id="SSF52949">
    <property type="entry name" value="Macro domain-like"/>
    <property type="match status" value="1"/>
</dbReference>
<keyword evidence="5" id="KW-1185">Reference proteome</keyword>
<feature type="coiled-coil region" evidence="1">
    <location>
        <begin position="93"/>
        <end position="120"/>
    </location>
</feature>
<dbReference type="PROSITE" id="PS51154">
    <property type="entry name" value="MACRO"/>
    <property type="match status" value="1"/>
</dbReference>
<dbReference type="Proteomes" id="UP000317378">
    <property type="component" value="Unassembled WGS sequence"/>
</dbReference>
<protein>
    <recommendedName>
        <fullName evidence="3">Macro domain-containing protein</fullName>
    </recommendedName>
</protein>
<evidence type="ECO:0000313" key="4">
    <source>
        <dbReference type="EMBL" id="TPQ23896.1"/>
    </source>
</evidence>
<gene>
    <name evidence="4" type="ORF">FGD71_002105</name>
</gene>
<evidence type="ECO:0000313" key="5">
    <source>
        <dbReference type="Proteomes" id="UP000317378"/>
    </source>
</evidence>
<proteinExistence type="predicted"/>
<keyword evidence="1" id="KW-0175">Coiled coil</keyword>
<name>A0A505DRG0_9ACTN</name>
<feature type="domain" description="Macro" evidence="3">
    <location>
        <begin position="131"/>
        <end position="341"/>
    </location>
</feature>
<accession>A0A505DRG0</accession>
<dbReference type="OrthoDB" id="4547231at2"/>
<evidence type="ECO:0000256" key="1">
    <source>
        <dbReference type="SAM" id="Coils"/>
    </source>
</evidence>
<keyword evidence="2" id="KW-0472">Membrane</keyword>
<keyword evidence="2" id="KW-1133">Transmembrane helix</keyword>
<dbReference type="Pfam" id="PF01661">
    <property type="entry name" value="Macro"/>
    <property type="match status" value="1"/>
</dbReference>
<sequence length="349" mass="37670">MSPLLLSVTVILVASGVALQIWSSGPARAGRQFALQLPVVLLYSLAGALFLFTAFPDSLSEGRALGFSLGGAAGFVAFFMLSSFAWLSKTRRRDELAADLKKANRENARLRKQLLSERSEEGAARPLQNTRYEIPLRGDRRHRLGMITGNLANVLGTDVWVNTENTHMEMSRVNEPTISATIRYHGGRRDAGGHLVHDTIASELAERMAGQSQVAAGQVLVTGPGELQESHQVKRIVHVAAVEGEPGSGFRQVMDLERCVRNVLAEVDRLNEEGEVLRSIVLPLLGTGGGNSDLRKTVETLVAAAVGYFRSNAVSRIRTVYLLANTDVQAVACRTALESEPGLVGSSES</sequence>
<organism evidence="4 5">
    <name type="scientific">Streptomyces sporangiiformans</name>
    <dbReference type="NCBI Taxonomy" id="2315329"/>
    <lineage>
        <taxon>Bacteria</taxon>
        <taxon>Bacillati</taxon>
        <taxon>Actinomycetota</taxon>
        <taxon>Actinomycetes</taxon>
        <taxon>Kitasatosporales</taxon>
        <taxon>Streptomycetaceae</taxon>
        <taxon>Streptomyces</taxon>
    </lineage>
</organism>
<dbReference type="AlphaFoldDB" id="A0A505DRG0"/>
<feature type="transmembrane region" description="Helical" evidence="2">
    <location>
        <begin position="33"/>
        <end position="52"/>
    </location>
</feature>
<evidence type="ECO:0000256" key="2">
    <source>
        <dbReference type="SAM" id="Phobius"/>
    </source>
</evidence>
<evidence type="ECO:0000259" key="3">
    <source>
        <dbReference type="PROSITE" id="PS51154"/>
    </source>
</evidence>
<comment type="caution">
    <text evidence="4">The sequence shown here is derived from an EMBL/GenBank/DDBJ whole genome shotgun (WGS) entry which is preliminary data.</text>
</comment>